<proteinExistence type="predicted"/>
<dbReference type="PANTHER" id="PTHR19136">
    <property type="entry name" value="MOLYBDENUM COFACTOR GUANYLYLTRANSFERASE"/>
    <property type="match status" value="1"/>
</dbReference>
<accession>A0ABS5AP98</accession>
<dbReference type="EMBL" id="JAGIOO010000001">
    <property type="protein sequence ID" value="MBP2478251.1"/>
    <property type="molecule type" value="Genomic_DNA"/>
</dbReference>
<protein>
    <submittedName>
        <fullName evidence="4">Molybdopterin-guanine dinucleotide biosynthesis protein A</fullName>
    </submittedName>
</protein>
<keyword evidence="1" id="KW-0808">Transferase</keyword>
<feature type="domain" description="MobA-like NTP transferase" evidence="3">
    <location>
        <begin position="3"/>
        <end position="166"/>
    </location>
</feature>
<name>A0ABS5AP98_9PSEU</name>
<dbReference type="Pfam" id="PF12804">
    <property type="entry name" value="NTP_transf_3"/>
    <property type="match status" value="1"/>
</dbReference>
<evidence type="ECO:0000313" key="4">
    <source>
        <dbReference type="EMBL" id="MBP2478251.1"/>
    </source>
</evidence>
<dbReference type="InterPro" id="IPR029044">
    <property type="entry name" value="Nucleotide-diphossugar_trans"/>
</dbReference>
<keyword evidence="5" id="KW-1185">Reference proteome</keyword>
<comment type="caution">
    <text evidence="4">The sequence shown here is derived from an EMBL/GenBank/DDBJ whole genome shotgun (WGS) entry which is preliminary data.</text>
</comment>
<evidence type="ECO:0000313" key="5">
    <source>
        <dbReference type="Proteomes" id="UP001519363"/>
    </source>
</evidence>
<dbReference type="InterPro" id="IPR025877">
    <property type="entry name" value="MobA-like_NTP_Trfase"/>
</dbReference>
<dbReference type="Proteomes" id="UP001519363">
    <property type="component" value="Unassembled WGS sequence"/>
</dbReference>
<dbReference type="SUPFAM" id="SSF53448">
    <property type="entry name" value="Nucleotide-diphospho-sugar transferases"/>
    <property type="match status" value="1"/>
</dbReference>
<evidence type="ECO:0000256" key="1">
    <source>
        <dbReference type="ARBA" id="ARBA00022679"/>
    </source>
</evidence>
<sequence>MDAVVLAGGRASRMRGADKPGLVLGGLSLLGHALAAVAGARHVVVVGPRRTVPGPVTWTREEPPGSGPLAGLRAGLAALEDGTGQAAVPGVSTVDGLVAVLAADQPGVTAATVSRLQRAVTEGVAGAVLLADGHRQWLSGVWRVADLRAAMPERTEGVPLRALFGRLAVAEVPAQGAEGRDVDTPADWESWRSVTGG</sequence>
<evidence type="ECO:0000256" key="2">
    <source>
        <dbReference type="SAM" id="MobiDB-lite"/>
    </source>
</evidence>
<feature type="region of interest" description="Disordered" evidence="2">
    <location>
        <begin position="175"/>
        <end position="197"/>
    </location>
</feature>
<dbReference type="PANTHER" id="PTHR19136:SF81">
    <property type="entry name" value="MOLYBDENUM COFACTOR GUANYLYLTRANSFERASE"/>
    <property type="match status" value="1"/>
</dbReference>
<dbReference type="Gene3D" id="3.90.550.10">
    <property type="entry name" value="Spore Coat Polysaccharide Biosynthesis Protein SpsA, Chain A"/>
    <property type="match status" value="1"/>
</dbReference>
<organism evidence="4 5">
    <name type="scientific">Crossiella equi</name>
    <dbReference type="NCBI Taxonomy" id="130796"/>
    <lineage>
        <taxon>Bacteria</taxon>
        <taxon>Bacillati</taxon>
        <taxon>Actinomycetota</taxon>
        <taxon>Actinomycetes</taxon>
        <taxon>Pseudonocardiales</taxon>
        <taxon>Pseudonocardiaceae</taxon>
        <taxon>Crossiella</taxon>
    </lineage>
</organism>
<evidence type="ECO:0000259" key="3">
    <source>
        <dbReference type="Pfam" id="PF12804"/>
    </source>
</evidence>
<gene>
    <name evidence="4" type="ORF">JOF53_007123</name>
</gene>
<dbReference type="RefSeq" id="WP_086785905.1">
    <property type="nucleotide sequence ID" value="NZ_JAGIOO010000001.1"/>
</dbReference>
<reference evidence="4 5" key="1">
    <citation type="submission" date="2021-03" db="EMBL/GenBank/DDBJ databases">
        <title>Sequencing the genomes of 1000 actinobacteria strains.</title>
        <authorList>
            <person name="Klenk H.-P."/>
        </authorList>
    </citation>
    <scope>NUCLEOTIDE SEQUENCE [LARGE SCALE GENOMIC DNA]</scope>
    <source>
        <strain evidence="4 5">DSM 44580</strain>
    </source>
</reference>